<gene>
    <name evidence="16" type="ordered locus">Emin_1363</name>
</gene>
<dbReference type="EC" id="1.8.1.4" evidence="2 13"/>
<dbReference type="Gene3D" id="3.50.50.60">
    <property type="entry name" value="FAD/NAD(P)-binding domain"/>
    <property type="match status" value="2"/>
</dbReference>
<dbReference type="KEGG" id="emi:Emin_1363"/>
<dbReference type="AlphaFoldDB" id="B2KEG7"/>
<dbReference type="PANTHER" id="PTHR22912">
    <property type="entry name" value="DISULFIDE OXIDOREDUCTASE"/>
    <property type="match status" value="1"/>
</dbReference>
<keyword evidence="7" id="KW-1015">Disulfide bond</keyword>
<evidence type="ECO:0000256" key="13">
    <source>
        <dbReference type="RuleBase" id="RU003692"/>
    </source>
</evidence>
<dbReference type="PIRSF" id="PIRSF000350">
    <property type="entry name" value="Mercury_reductase_MerA"/>
    <property type="match status" value="1"/>
</dbReference>
<evidence type="ECO:0000256" key="9">
    <source>
        <dbReference type="ARBA" id="ARBA00049187"/>
    </source>
</evidence>
<dbReference type="SUPFAM" id="SSF55424">
    <property type="entry name" value="FAD/NAD-linked reductases, dimerisation (C-terminal) domain"/>
    <property type="match status" value="1"/>
</dbReference>
<dbReference type="Pfam" id="PF02852">
    <property type="entry name" value="Pyr_redox_dim"/>
    <property type="match status" value="1"/>
</dbReference>
<dbReference type="InterPro" id="IPR050151">
    <property type="entry name" value="Class-I_Pyr_Nuc-Dis_Oxidored"/>
</dbReference>
<dbReference type="HOGENOM" id="CLU_016755_0_3_0"/>
<feature type="domain" description="FAD/NAD(P)-binding" evidence="15">
    <location>
        <begin position="4"/>
        <end position="318"/>
    </location>
</feature>
<feature type="binding site" evidence="11">
    <location>
        <position position="199"/>
    </location>
    <ligand>
        <name>NAD(+)</name>
        <dbReference type="ChEBI" id="CHEBI:57540"/>
    </ligand>
</feature>
<dbReference type="PRINTS" id="PR00368">
    <property type="entry name" value="FADPNR"/>
</dbReference>
<reference evidence="16 17" key="1">
    <citation type="journal article" date="2009" name="Appl. Environ. Microbiol.">
        <title>Genomic analysis of 'Elusimicrobium minutum,' the first cultivated representative of the phylum 'Elusimicrobia' (formerly termite group 1).</title>
        <authorList>
            <person name="Herlemann D.P.R."/>
            <person name="Geissinger O."/>
            <person name="Ikeda-Ohtsubo W."/>
            <person name="Kunin V."/>
            <person name="Sun H."/>
            <person name="Lapidus A."/>
            <person name="Hugenholtz P."/>
            <person name="Brune A."/>
        </authorList>
    </citation>
    <scope>NUCLEOTIDE SEQUENCE [LARGE SCALE GENOMIC DNA]</scope>
    <source>
        <strain evidence="16 17">Pei191</strain>
    </source>
</reference>
<dbReference type="InterPro" id="IPR006258">
    <property type="entry name" value="Lipoamide_DH"/>
</dbReference>
<dbReference type="Pfam" id="PF07992">
    <property type="entry name" value="Pyr_redox_2"/>
    <property type="match status" value="1"/>
</dbReference>
<keyword evidence="3 13" id="KW-0285">Flavoprotein</keyword>
<feature type="domain" description="Pyridine nucleotide-disulphide oxidoreductase dimerisation" evidence="14">
    <location>
        <begin position="337"/>
        <end position="445"/>
    </location>
</feature>
<feature type="binding site" evidence="11">
    <location>
        <position position="263"/>
    </location>
    <ligand>
        <name>NAD(+)</name>
        <dbReference type="ChEBI" id="CHEBI:57540"/>
    </ligand>
</feature>
<dbReference type="FunFam" id="3.30.390.30:FF:000001">
    <property type="entry name" value="Dihydrolipoyl dehydrogenase"/>
    <property type="match status" value="1"/>
</dbReference>
<evidence type="ECO:0000256" key="8">
    <source>
        <dbReference type="ARBA" id="ARBA00023284"/>
    </source>
</evidence>
<dbReference type="GO" id="GO:0005737">
    <property type="term" value="C:cytoplasm"/>
    <property type="evidence" value="ECO:0007669"/>
    <property type="project" value="UniProtKB-ARBA"/>
</dbReference>
<dbReference type="PANTHER" id="PTHR22912:SF151">
    <property type="entry name" value="DIHYDROLIPOYL DEHYDROGENASE, MITOCHONDRIAL"/>
    <property type="match status" value="1"/>
</dbReference>
<comment type="miscellaneous">
    <text evidence="13">The active site is a redox-active disulfide bond.</text>
</comment>
<dbReference type="Proteomes" id="UP000001029">
    <property type="component" value="Chromosome"/>
</dbReference>
<evidence type="ECO:0000256" key="3">
    <source>
        <dbReference type="ARBA" id="ARBA00022630"/>
    </source>
</evidence>
<dbReference type="InterPro" id="IPR001100">
    <property type="entry name" value="Pyr_nuc-diS_OxRdtase"/>
</dbReference>
<dbReference type="OrthoDB" id="9800167at2"/>
<comment type="catalytic activity">
    <reaction evidence="9 13">
        <text>N(6)-[(R)-dihydrolipoyl]-L-lysyl-[protein] + NAD(+) = N(6)-[(R)-lipoyl]-L-lysyl-[protein] + NADH + H(+)</text>
        <dbReference type="Rhea" id="RHEA:15045"/>
        <dbReference type="Rhea" id="RHEA-COMP:10474"/>
        <dbReference type="Rhea" id="RHEA-COMP:10475"/>
        <dbReference type="ChEBI" id="CHEBI:15378"/>
        <dbReference type="ChEBI" id="CHEBI:57540"/>
        <dbReference type="ChEBI" id="CHEBI:57945"/>
        <dbReference type="ChEBI" id="CHEBI:83099"/>
        <dbReference type="ChEBI" id="CHEBI:83100"/>
        <dbReference type="EC" id="1.8.1.4"/>
    </reaction>
</comment>
<feature type="disulfide bond" description="Redox-active" evidence="12">
    <location>
        <begin position="40"/>
        <end position="45"/>
    </location>
</feature>
<feature type="binding site" evidence="11">
    <location>
        <position position="303"/>
    </location>
    <ligand>
        <name>FAD</name>
        <dbReference type="ChEBI" id="CHEBI:57692"/>
    </ligand>
</feature>
<dbReference type="GO" id="GO:0006103">
    <property type="term" value="P:2-oxoglutarate metabolic process"/>
    <property type="evidence" value="ECO:0007669"/>
    <property type="project" value="TreeGrafter"/>
</dbReference>
<evidence type="ECO:0000256" key="7">
    <source>
        <dbReference type="ARBA" id="ARBA00023157"/>
    </source>
</evidence>
<dbReference type="RefSeq" id="WP_012415528.1">
    <property type="nucleotide sequence ID" value="NC_010644.1"/>
</dbReference>
<evidence type="ECO:0000256" key="5">
    <source>
        <dbReference type="ARBA" id="ARBA00023002"/>
    </source>
</evidence>
<evidence type="ECO:0000313" key="17">
    <source>
        <dbReference type="Proteomes" id="UP000001029"/>
    </source>
</evidence>
<evidence type="ECO:0000256" key="1">
    <source>
        <dbReference type="ARBA" id="ARBA00007532"/>
    </source>
</evidence>
<feature type="active site" description="Proton acceptor" evidence="10">
    <location>
        <position position="435"/>
    </location>
</feature>
<comment type="cofactor">
    <cofactor evidence="11 13">
        <name>FAD</name>
        <dbReference type="ChEBI" id="CHEBI:57692"/>
    </cofactor>
    <text evidence="11 13">Binds 1 FAD per subunit.</text>
</comment>
<proteinExistence type="inferred from homology"/>
<organism evidence="16 17">
    <name type="scientific">Elusimicrobium minutum (strain Pei191)</name>
    <dbReference type="NCBI Taxonomy" id="445932"/>
    <lineage>
        <taxon>Bacteria</taxon>
        <taxon>Pseudomonadati</taxon>
        <taxon>Elusimicrobiota</taxon>
        <taxon>Elusimicrobia</taxon>
        <taxon>Elusimicrobiales</taxon>
        <taxon>Elusimicrobiaceae</taxon>
        <taxon>Elusimicrobium</taxon>
    </lineage>
</organism>
<dbReference type="STRING" id="445932.Emin_1363"/>
<keyword evidence="5 13" id="KW-0560">Oxidoreductase</keyword>
<evidence type="ECO:0000256" key="12">
    <source>
        <dbReference type="PIRSR" id="PIRSR000350-4"/>
    </source>
</evidence>
<accession>B2KEG7</accession>
<name>B2KEG7_ELUMP</name>
<keyword evidence="6 11" id="KW-0520">NAD</keyword>
<evidence type="ECO:0000256" key="10">
    <source>
        <dbReference type="PIRSR" id="PIRSR000350-2"/>
    </source>
</evidence>
<evidence type="ECO:0000256" key="2">
    <source>
        <dbReference type="ARBA" id="ARBA00012608"/>
    </source>
</evidence>
<dbReference type="SUPFAM" id="SSF51905">
    <property type="entry name" value="FAD/NAD(P)-binding domain"/>
    <property type="match status" value="1"/>
</dbReference>
<evidence type="ECO:0000259" key="15">
    <source>
        <dbReference type="Pfam" id="PF07992"/>
    </source>
</evidence>
<dbReference type="PROSITE" id="PS00076">
    <property type="entry name" value="PYRIDINE_REDOX_1"/>
    <property type="match status" value="1"/>
</dbReference>
<comment type="similarity">
    <text evidence="1 13">Belongs to the class-I pyridine nucleotide-disulfide oxidoreductase family.</text>
</comment>
<dbReference type="EMBL" id="CP001055">
    <property type="protein sequence ID" value="ACC98913.1"/>
    <property type="molecule type" value="Genomic_DNA"/>
</dbReference>
<dbReference type="InterPro" id="IPR023753">
    <property type="entry name" value="FAD/NAD-binding_dom"/>
</dbReference>
<dbReference type="InterPro" id="IPR016156">
    <property type="entry name" value="FAD/NAD-linked_Rdtase_dimer_sf"/>
</dbReference>
<keyword evidence="17" id="KW-1185">Reference proteome</keyword>
<dbReference type="GO" id="GO:0050660">
    <property type="term" value="F:flavin adenine dinucleotide binding"/>
    <property type="evidence" value="ECO:0007669"/>
    <property type="project" value="InterPro"/>
</dbReference>
<evidence type="ECO:0000313" key="16">
    <source>
        <dbReference type="EMBL" id="ACC98913.1"/>
    </source>
</evidence>
<dbReference type="InterPro" id="IPR036188">
    <property type="entry name" value="FAD/NAD-bd_sf"/>
</dbReference>
<feature type="binding site" evidence="11">
    <location>
        <position position="49"/>
    </location>
    <ligand>
        <name>FAD</name>
        <dbReference type="ChEBI" id="CHEBI:57692"/>
    </ligand>
</feature>
<sequence length="448" mass="47820">MSKNIVIIGAGPGGYPAALKAASLGAKVTVIEKKAVGGTCLNCGCIPSKSLLDAAHRFDIVKKIPSLAIEESITANPDWNKISLRRKNVIERFQKSILSMFNTAGITYIEGRAKFKNDSEVELLTQEGMKIIHFDSAVLAAGTHPFIPEIFKGIDILDNSNVFDIPKLPQTITILGGGVIGCEFASLFNSLGVKVTIIEMQPALVPGEDETSIRTLTQSFKKRGINILTSVIADKARVENGKKIITLSTGEDIAADEILVAVGRTAHLGDIGLENIGVPWTRRGVEVNPQTLHLAKNIYAVGDVNGLCLLAHAASKQGEVAASNICGHKEVYNNNLIPRAMYTSPEVASAGLNKAQAEKAGYEVKIQRAFFLANGRAQTQDETEGQLQIFSDAKTLKILGAAIAGPNASEMIHIFSVAIAAGMTTTRLKDVVFAHPSLSEIITEALAK</sequence>
<dbReference type="NCBIfam" id="TIGR01350">
    <property type="entry name" value="lipoamide_DH"/>
    <property type="match status" value="1"/>
</dbReference>
<keyword evidence="8 13" id="KW-0676">Redox-active center</keyword>
<dbReference type="PRINTS" id="PR00411">
    <property type="entry name" value="PNDRDTASEI"/>
</dbReference>
<evidence type="ECO:0000259" key="14">
    <source>
        <dbReference type="Pfam" id="PF02852"/>
    </source>
</evidence>
<evidence type="ECO:0000256" key="6">
    <source>
        <dbReference type="ARBA" id="ARBA00023027"/>
    </source>
</evidence>
<feature type="binding site" evidence="11">
    <location>
        <begin position="176"/>
        <end position="183"/>
    </location>
    <ligand>
        <name>NAD(+)</name>
        <dbReference type="ChEBI" id="CHEBI:57540"/>
    </ligand>
</feature>
<dbReference type="GO" id="GO:0004148">
    <property type="term" value="F:dihydrolipoyl dehydrogenase (NADH) activity"/>
    <property type="evidence" value="ECO:0007669"/>
    <property type="project" value="UniProtKB-EC"/>
</dbReference>
<evidence type="ECO:0000256" key="11">
    <source>
        <dbReference type="PIRSR" id="PIRSR000350-3"/>
    </source>
</evidence>
<evidence type="ECO:0000256" key="4">
    <source>
        <dbReference type="ARBA" id="ARBA00022827"/>
    </source>
</evidence>
<protein>
    <recommendedName>
        <fullName evidence="2 13">Dihydrolipoyl dehydrogenase</fullName>
        <ecNumber evidence="2 13">1.8.1.4</ecNumber>
    </recommendedName>
</protein>
<dbReference type="InterPro" id="IPR012999">
    <property type="entry name" value="Pyr_OxRdtase_I_AS"/>
</dbReference>
<dbReference type="InterPro" id="IPR004099">
    <property type="entry name" value="Pyr_nucl-diS_OxRdtase_dimer"/>
</dbReference>
<keyword evidence="11" id="KW-0547">Nucleotide-binding</keyword>
<keyword evidence="4 11" id="KW-0274">FAD</keyword>
<dbReference type="Gene3D" id="3.30.390.30">
    <property type="match status" value="1"/>
</dbReference>